<dbReference type="Proteomes" id="UP000305675">
    <property type="component" value="Unassembled WGS sequence"/>
</dbReference>
<dbReference type="InterPro" id="IPR004046">
    <property type="entry name" value="GST_C"/>
</dbReference>
<dbReference type="InterPro" id="IPR036249">
    <property type="entry name" value="Thioredoxin-like_sf"/>
</dbReference>
<dbReference type="InterPro" id="IPR010987">
    <property type="entry name" value="Glutathione-S-Trfase_C-like"/>
</dbReference>
<feature type="domain" description="GST N-terminal" evidence="1">
    <location>
        <begin position="8"/>
        <end position="89"/>
    </location>
</feature>
<feature type="domain" description="GST C-terminal" evidence="2">
    <location>
        <begin position="94"/>
        <end position="245"/>
    </location>
</feature>
<dbReference type="PROSITE" id="PS50405">
    <property type="entry name" value="GST_CTER"/>
    <property type="match status" value="1"/>
</dbReference>
<dbReference type="SUPFAM" id="SSF52833">
    <property type="entry name" value="Thioredoxin-like"/>
    <property type="match status" value="1"/>
</dbReference>
<dbReference type="SFLD" id="SFLDG00358">
    <property type="entry name" value="Main_(cytGST)"/>
    <property type="match status" value="1"/>
</dbReference>
<evidence type="ECO:0000313" key="4">
    <source>
        <dbReference type="Proteomes" id="UP000305675"/>
    </source>
</evidence>
<dbReference type="AlphaFoldDB" id="A0A4U1BUP4"/>
<dbReference type="EMBL" id="SWCJ01000001">
    <property type="protein sequence ID" value="TKB58301.1"/>
    <property type="molecule type" value="Genomic_DNA"/>
</dbReference>
<dbReference type="PANTHER" id="PTHR44051">
    <property type="entry name" value="GLUTATHIONE S-TRANSFERASE-RELATED"/>
    <property type="match status" value="1"/>
</dbReference>
<dbReference type="InterPro" id="IPR004045">
    <property type="entry name" value="Glutathione_S-Trfase_N"/>
</dbReference>
<keyword evidence="4" id="KW-1185">Reference proteome</keyword>
<sequence length="259" mass="30105">MRPDVMTETLTLYYHPYSNCAQRVMLALAEKGLTPQKIKINLMANEQLSDHYRAINPKCEVPALVHNNHSITESCTILSYLEQQFPKVSLTPQQPEQAQLMTRWLEKAAQSHEHQVVNFVYANGLGRLPTPEQWRYYEQHVPHRAEFHRKRRLGKAGSDLQQAKSVLDAQFEEIECQLSKTAWLAGSEYSLADIAWYPNAKLLSRLGYDVHPFPYVRQWLRRIEARPAYQAGIKPEMMPLPNWLLRVALRLIRRVGGRF</sequence>
<proteinExistence type="predicted"/>
<dbReference type="InterPro" id="IPR036282">
    <property type="entry name" value="Glutathione-S-Trfase_C_sf"/>
</dbReference>
<dbReference type="OrthoDB" id="5740960at2"/>
<evidence type="ECO:0000313" key="3">
    <source>
        <dbReference type="EMBL" id="TKB58301.1"/>
    </source>
</evidence>
<organism evidence="3 4">
    <name type="scientific">Ferrimonas aestuarii</name>
    <dbReference type="NCBI Taxonomy" id="2569539"/>
    <lineage>
        <taxon>Bacteria</taxon>
        <taxon>Pseudomonadati</taxon>
        <taxon>Pseudomonadota</taxon>
        <taxon>Gammaproteobacteria</taxon>
        <taxon>Alteromonadales</taxon>
        <taxon>Ferrimonadaceae</taxon>
        <taxon>Ferrimonas</taxon>
    </lineage>
</organism>
<comment type="caution">
    <text evidence="3">The sequence shown here is derived from an EMBL/GenBank/DDBJ whole genome shotgun (WGS) entry which is preliminary data.</text>
</comment>
<name>A0A4U1BUP4_9GAMM</name>
<dbReference type="Gene3D" id="3.40.30.10">
    <property type="entry name" value="Glutaredoxin"/>
    <property type="match status" value="1"/>
</dbReference>
<dbReference type="PANTHER" id="PTHR44051:SF8">
    <property type="entry name" value="GLUTATHIONE S-TRANSFERASE GSTA"/>
    <property type="match status" value="1"/>
</dbReference>
<evidence type="ECO:0000259" key="1">
    <source>
        <dbReference type="PROSITE" id="PS50404"/>
    </source>
</evidence>
<protein>
    <submittedName>
        <fullName evidence="3">Glutathione S-transferase family protein</fullName>
    </submittedName>
</protein>
<dbReference type="PROSITE" id="PS50404">
    <property type="entry name" value="GST_NTER"/>
    <property type="match status" value="1"/>
</dbReference>
<reference evidence="3 4" key="1">
    <citation type="submission" date="2019-04" db="EMBL/GenBank/DDBJ databases">
        <authorList>
            <person name="Hwang J.C."/>
        </authorList>
    </citation>
    <scope>NUCLEOTIDE SEQUENCE [LARGE SCALE GENOMIC DNA]</scope>
    <source>
        <strain evidence="3 4">IMCC35002</strain>
    </source>
</reference>
<evidence type="ECO:0000259" key="2">
    <source>
        <dbReference type="PROSITE" id="PS50405"/>
    </source>
</evidence>
<dbReference type="GO" id="GO:0016740">
    <property type="term" value="F:transferase activity"/>
    <property type="evidence" value="ECO:0007669"/>
    <property type="project" value="UniProtKB-KW"/>
</dbReference>
<dbReference type="SUPFAM" id="SSF47616">
    <property type="entry name" value="GST C-terminal domain-like"/>
    <property type="match status" value="1"/>
</dbReference>
<gene>
    <name evidence="3" type="ORF">FCL42_00685</name>
</gene>
<dbReference type="Pfam" id="PF00043">
    <property type="entry name" value="GST_C"/>
    <property type="match status" value="1"/>
</dbReference>
<dbReference type="Gene3D" id="1.20.1050.10">
    <property type="match status" value="1"/>
</dbReference>
<dbReference type="SFLD" id="SFLDS00019">
    <property type="entry name" value="Glutathione_Transferase_(cytos"/>
    <property type="match status" value="1"/>
</dbReference>
<keyword evidence="3" id="KW-0808">Transferase</keyword>
<accession>A0A4U1BUP4</accession>
<dbReference type="Pfam" id="PF13417">
    <property type="entry name" value="GST_N_3"/>
    <property type="match status" value="1"/>
</dbReference>
<dbReference type="InterPro" id="IPR040079">
    <property type="entry name" value="Glutathione_S-Trfase"/>
</dbReference>